<evidence type="ECO:0000313" key="4">
    <source>
        <dbReference type="Proteomes" id="UP000681075"/>
    </source>
</evidence>
<accession>A0A8S8XG77</accession>
<dbReference type="AlphaFoldDB" id="A0A8S8XG77"/>
<keyword evidence="4" id="KW-1185">Reference proteome</keyword>
<dbReference type="PANTHER" id="PTHR42678">
    <property type="entry name" value="AMIDASE"/>
    <property type="match status" value="1"/>
</dbReference>
<proteinExistence type="predicted"/>
<keyword evidence="1" id="KW-0732">Signal</keyword>
<comment type="caution">
    <text evidence="3">The sequence shown here is derived from an EMBL/GenBank/DDBJ whole genome shotgun (WGS) entry which is preliminary data.</text>
</comment>
<feature type="domain" description="Amidase" evidence="2">
    <location>
        <begin position="59"/>
        <end position="507"/>
    </location>
</feature>
<dbReference type="RefSeq" id="WP_420244183.1">
    <property type="nucleotide sequence ID" value="NZ_BOPV01000001.1"/>
</dbReference>
<evidence type="ECO:0000313" key="3">
    <source>
        <dbReference type="EMBL" id="GIL40919.1"/>
    </source>
</evidence>
<evidence type="ECO:0000259" key="2">
    <source>
        <dbReference type="Pfam" id="PF01425"/>
    </source>
</evidence>
<dbReference type="InterPro" id="IPR036928">
    <property type="entry name" value="AS_sf"/>
</dbReference>
<dbReference type="InterPro" id="IPR023631">
    <property type="entry name" value="Amidase_dom"/>
</dbReference>
<name>A0A8S8XG77_9PROT</name>
<feature type="chain" id="PRO_5035781872" evidence="1">
    <location>
        <begin position="21"/>
        <end position="531"/>
    </location>
</feature>
<evidence type="ECO:0000256" key="1">
    <source>
        <dbReference type="SAM" id="SignalP"/>
    </source>
</evidence>
<dbReference type="PANTHER" id="PTHR42678:SF34">
    <property type="entry name" value="OS04G0183300 PROTEIN"/>
    <property type="match status" value="1"/>
</dbReference>
<sequence length="531" mass="56062">MNLSRPVRALRGLVPALLLAGCATQPGAILSSKTYPVEERSVADLQRALREGAVTSEQLVAAYLARIDAIDRNGPKLNSVIALNPDAAEDARALDAERRSGKLRGPLHGIPVLLKDNIESKDKIATTAGSLALINNFAERDAPVAARLRAAGAVVLGKTNLSEWANIRSTHSTSGWSGVAGLTRNPYALNRNACGSSSGSGSAAAASLATITVGTETDGSVTCPSSLAGLVGLKPTVGLVPRTGIIPIASSQDTAGPMTRSVTDAAVMLTVMAGSDARDAATKDADKHKTDFAALLRADSLRGKRIGVLKQEDLLPGLRSVFERALGDLRAAGAVLIEVATPKTGGKVGDAELVILLTELKVELNKYLASTPTRVATRSLADVIAFNRAQAPYEMRYFEQELFEKAEKTGGLKDKDYQAARATIAKLAGKEGLDRLFAQHRLDAIVAPTAVPAWTTDLVDGDNAKEFASMWPAVLGYPHLTVPMGLVHELPVGLSFVGKKWDDGNILSYGFAYEQRSNARVAPTYKESVLP</sequence>
<organism evidence="3 4">
    <name type="scientific">Roseiterribacter gracilis</name>
    <dbReference type="NCBI Taxonomy" id="2812848"/>
    <lineage>
        <taxon>Bacteria</taxon>
        <taxon>Pseudomonadati</taxon>
        <taxon>Pseudomonadota</taxon>
        <taxon>Alphaproteobacteria</taxon>
        <taxon>Rhodospirillales</taxon>
        <taxon>Roseiterribacteraceae</taxon>
        <taxon>Roseiterribacter</taxon>
    </lineage>
</organism>
<dbReference type="NCBIfam" id="NF006006">
    <property type="entry name" value="PRK08137.1"/>
    <property type="match status" value="1"/>
</dbReference>
<feature type="signal peptide" evidence="1">
    <location>
        <begin position="1"/>
        <end position="20"/>
    </location>
</feature>
<dbReference type="Gene3D" id="3.90.1300.10">
    <property type="entry name" value="Amidase signature (AS) domain"/>
    <property type="match status" value="1"/>
</dbReference>
<gene>
    <name evidence="3" type="ORF">TMPK1_31560</name>
</gene>
<dbReference type="SUPFAM" id="SSF75304">
    <property type="entry name" value="Amidase signature (AS) enzymes"/>
    <property type="match status" value="1"/>
</dbReference>
<reference evidence="3" key="1">
    <citation type="submission" date="2021-02" db="EMBL/GenBank/DDBJ databases">
        <title>Genome sequence of Rhodospirillales sp. strain TMPK1 isolated from soil.</title>
        <authorList>
            <person name="Nakai R."/>
            <person name="Kusada H."/>
            <person name="Tamaki H."/>
        </authorList>
    </citation>
    <scope>NUCLEOTIDE SEQUENCE</scope>
    <source>
        <strain evidence="3">TMPK1</strain>
    </source>
</reference>
<dbReference type="PROSITE" id="PS51257">
    <property type="entry name" value="PROKAR_LIPOPROTEIN"/>
    <property type="match status" value="1"/>
</dbReference>
<dbReference type="Proteomes" id="UP000681075">
    <property type="component" value="Unassembled WGS sequence"/>
</dbReference>
<dbReference type="Pfam" id="PF01425">
    <property type="entry name" value="Amidase"/>
    <property type="match status" value="1"/>
</dbReference>
<dbReference type="EMBL" id="BOPV01000001">
    <property type="protein sequence ID" value="GIL40919.1"/>
    <property type="molecule type" value="Genomic_DNA"/>
</dbReference>
<protein>
    <submittedName>
        <fullName evidence="3">Amidase</fullName>
    </submittedName>
</protein>